<reference evidence="2 3" key="2">
    <citation type="submission" date="2018-11" db="EMBL/GenBank/DDBJ databases">
        <authorList>
            <consortium name="Pathogen Informatics"/>
        </authorList>
    </citation>
    <scope>NUCLEOTIDE SEQUENCE [LARGE SCALE GENOMIC DNA]</scope>
</reference>
<dbReference type="STRING" id="102285.A0A0R3TEA8"/>
<evidence type="ECO:0000313" key="3">
    <source>
        <dbReference type="Proteomes" id="UP000278807"/>
    </source>
</evidence>
<accession>A0A0R3TEA8</accession>
<organism evidence="4">
    <name type="scientific">Rodentolepis nana</name>
    <name type="common">Dwarf tapeworm</name>
    <name type="synonym">Hymenolepis nana</name>
    <dbReference type="NCBI Taxonomy" id="102285"/>
    <lineage>
        <taxon>Eukaryota</taxon>
        <taxon>Metazoa</taxon>
        <taxon>Spiralia</taxon>
        <taxon>Lophotrochozoa</taxon>
        <taxon>Platyhelminthes</taxon>
        <taxon>Cestoda</taxon>
        <taxon>Eucestoda</taxon>
        <taxon>Cyclophyllidea</taxon>
        <taxon>Hymenolepididae</taxon>
        <taxon>Rodentolepis</taxon>
    </lineage>
</organism>
<dbReference type="AlphaFoldDB" id="A0A0R3TEA8"/>
<dbReference type="OrthoDB" id="60433at2759"/>
<evidence type="ECO:0000313" key="4">
    <source>
        <dbReference type="WBParaSite" id="HNAJ_0000539701-mRNA-1"/>
    </source>
</evidence>
<feature type="region of interest" description="Disordered" evidence="1">
    <location>
        <begin position="76"/>
        <end position="96"/>
    </location>
</feature>
<dbReference type="Proteomes" id="UP000278807">
    <property type="component" value="Unassembled WGS sequence"/>
</dbReference>
<protein>
    <submittedName>
        <fullName evidence="4">RGS domain-containing protein</fullName>
    </submittedName>
</protein>
<sequence>MLKLLILFQCPVVCLRLLRILVAILFLAHTGSRILFNINVSVFIVSACKSPVSLKKWTRGLIESLSKSALLSRSLSKSPSSETTAPSDSRKSPLMPTGKVKLFQGFSKRRLSAKLVPPPCVCLPRTASTLELMTGEGTSTAISNSGSKSSSSPSPSLQKEIGSANLSLDKSNSESGTSKMSSIDRFPSFSGTIEIIFCFKRGCLVNFSHELFNISAPQMSRSVSILGLRSLETMWNSRKTSLVNGKRTQGADDSKTSESEAYTQLLLSTLGRDREYATNMFRRLQRRDFAYTTPEALLEELNGVSETEEEKTKKKSHSLKRGSVFKVPHLPHPSKNLITGGSAVVNAASGLIKMGETMMKSFQKQKDDSVKIVKKNSAATLSIRRGKKNLSGLMERHSIAGIENLGSRMTIGSSISNTPVETLNSRGGWISRQPSYLSDCVSSSSNTGPAGESTPSSL</sequence>
<feature type="region of interest" description="Disordered" evidence="1">
    <location>
        <begin position="137"/>
        <end position="181"/>
    </location>
</feature>
<keyword evidence="3" id="KW-1185">Reference proteome</keyword>
<dbReference type="WBParaSite" id="HNAJ_0000539701-mRNA-1">
    <property type="protein sequence ID" value="HNAJ_0000539701-mRNA-1"/>
    <property type="gene ID" value="HNAJ_0000539701"/>
</dbReference>
<feature type="compositionally biased region" description="Low complexity" evidence="1">
    <location>
        <begin position="143"/>
        <end position="156"/>
    </location>
</feature>
<feature type="compositionally biased region" description="Polar residues" evidence="1">
    <location>
        <begin position="164"/>
        <end position="181"/>
    </location>
</feature>
<dbReference type="EMBL" id="UZAE01004548">
    <property type="protein sequence ID" value="VDO01255.1"/>
    <property type="molecule type" value="Genomic_DNA"/>
</dbReference>
<gene>
    <name evidence="2" type="ORF">HNAJ_LOCUS5395</name>
</gene>
<feature type="region of interest" description="Disordered" evidence="1">
    <location>
        <begin position="439"/>
        <end position="458"/>
    </location>
</feature>
<name>A0A0R3TEA8_RODNA</name>
<reference evidence="4" key="1">
    <citation type="submission" date="2017-02" db="UniProtKB">
        <authorList>
            <consortium name="WormBaseParasite"/>
        </authorList>
    </citation>
    <scope>IDENTIFICATION</scope>
</reference>
<evidence type="ECO:0000313" key="2">
    <source>
        <dbReference type="EMBL" id="VDO01255.1"/>
    </source>
</evidence>
<proteinExistence type="predicted"/>
<evidence type="ECO:0000256" key="1">
    <source>
        <dbReference type="SAM" id="MobiDB-lite"/>
    </source>
</evidence>